<organism evidence="3 4">
    <name type="scientific">Arthrobacter livingstonensis</name>
    <dbReference type="NCBI Taxonomy" id="670078"/>
    <lineage>
        <taxon>Bacteria</taxon>
        <taxon>Bacillati</taxon>
        <taxon>Actinomycetota</taxon>
        <taxon>Actinomycetes</taxon>
        <taxon>Micrococcales</taxon>
        <taxon>Micrococcaceae</taxon>
        <taxon>Arthrobacter</taxon>
    </lineage>
</organism>
<dbReference type="SMART" id="SM00829">
    <property type="entry name" value="PKS_ER"/>
    <property type="match status" value="1"/>
</dbReference>
<dbReference type="Gene3D" id="3.40.50.720">
    <property type="entry name" value="NAD(P)-binding Rossmann-like Domain"/>
    <property type="match status" value="1"/>
</dbReference>
<keyword evidence="1" id="KW-0521">NADP</keyword>
<dbReference type="InterPro" id="IPR051603">
    <property type="entry name" value="Zinc-ADH_QOR/CCCR"/>
</dbReference>
<dbReference type="InterPro" id="IPR013154">
    <property type="entry name" value="ADH-like_N"/>
</dbReference>
<dbReference type="Proteomes" id="UP000247832">
    <property type="component" value="Unassembled WGS sequence"/>
</dbReference>
<protein>
    <submittedName>
        <fullName evidence="3">Oxidoreductase</fullName>
    </submittedName>
</protein>
<evidence type="ECO:0000313" key="4">
    <source>
        <dbReference type="Proteomes" id="UP000247832"/>
    </source>
</evidence>
<dbReference type="CDD" id="cd08253">
    <property type="entry name" value="zeta_crystallin"/>
    <property type="match status" value="1"/>
</dbReference>
<dbReference type="OrthoDB" id="9790818at2"/>
<dbReference type="GO" id="GO:0016491">
    <property type="term" value="F:oxidoreductase activity"/>
    <property type="evidence" value="ECO:0007669"/>
    <property type="project" value="InterPro"/>
</dbReference>
<dbReference type="EMBL" id="QJVD01000012">
    <property type="protein sequence ID" value="PYI66885.1"/>
    <property type="molecule type" value="Genomic_DNA"/>
</dbReference>
<feature type="domain" description="Enoyl reductase (ER)" evidence="2">
    <location>
        <begin position="10"/>
        <end position="328"/>
    </location>
</feature>
<dbReference type="InterPro" id="IPR020843">
    <property type="entry name" value="ER"/>
</dbReference>
<dbReference type="InterPro" id="IPR036291">
    <property type="entry name" value="NAD(P)-bd_dom_sf"/>
</dbReference>
<dbReference type="SUPFAM" id="SSF51735">
    <property type="entry name" value="NAD(P)-binding Rossmann-fold domains"/>
    <property type="match status" value="1"/>
</dbReference>
<evidence type="ECO:0000256" key="1">
    <source>
        <dbReference type="ARBA" id="ARBA00022857"/>
    </source>
</evidence>
<evidence type="ECO:0000313" key="3">
    <source>
        <dbReference type="EMBL" id="PYI66885.1"/>
    </source>
</evidence>
<name>A0A2V5L663_9MICC</name>
<dbReference type="SUPFAM" id="SSF50129">
    <property type="entry name" value="GroES-like"/>
    <property type="match status" value="1"/>
</dbReference>
<dbReference type="InterPro" id="IPR011032">
    <property type="entry name" value="GroES-like_sf"/>
</dbReference>
<dbReference type="Pfam" id="PF00107">
    <property type="entry name" value="ADH_zinc_N"/>
    <property type="match status" value="1"/>
</dbReference>
<dbReference type="PANTHER" id="PTHR44154">
    <property type="entry name" value="QUINONE OXIDOREDUCTASE"/>
    <property type="match status" value="1"/>
</dbReference>
<dbReference type="AlphaFoldDB" id="A0A2V5L663"/>
<reference evidence="3 4" key="1">
    <citation type="submission" date="2018-05" db="EMBL/GenBank/DDBJ databases">
        <title>Genetic diversity of glacier-inhabiting Cryobacterium bacteria in China and description of Cryobacterium mengkeensis sp. nov. and Arthrobacter glacialis sp. nov.</title>
        <authorList>
            <person name="Liu Q."/>
            <person name="Xin Y.-H."/>
        </authorList>
    </citation>
    <scope>NUCLEOTIDE SEQUENCE [LARGE SCALE GENOMIC DNA]</scope>
    <source>
        <strain evidence="3 4">LI2</strain>
    </source>
</reference>
<sequence>MDAAYFRHTGGAGAIKFGKLPVPGLPETGRVLVRVAATAVNHVDTHVRSGAFATELSFPQIIGRDLAGTVEQVGPGGTAGFLMGDLVWSNSMGFDGRPGAGAEFAVVPAERLYSLPVGVDPVEAAAALHSGATAWLALHRHARVQAGETVFVGGGAGQLGSALVVQAVRAGARVITSSSAADTGYCRSMGAEVALDYRSAGLAGELADAVGTLSGGRGLDVHIETSGRHHLEAAVELLALRGRIIALSGMAATNMVPLGRLYTRDGSIRGFAISNASVSDLTDAARAVNVLLSAGALQARHITRLPLRDAAAAHAALEAGTNRGKLVLIP</sequence>
<accession>A0A2V5L663</accession>
<dbReference type="PANTHER" id="PTHR44154:SF1">
    <property type="entry name" value="QUINONE OXIDOREDUCTASE"/>
    <property type="match status" value="1"/>
</dbReference>
<evidence type="ECO:0000259" key="2">
    <source>
        <dbReference type="SMART" id="SM00829"/>
    </source>
</evidence>
<dbReference type="Pfam" id="PF08240">
    <property type="entry name" value="ADH_N"/>
    <property type="match status" value="1"/>
</dbReference>
<proteinExistence type="predicted"/>
<keyword evidence="4" id="KW-1185">Reference proteome</keyword>
<dbReference type="InterPro" id="IPR013149">
    <property type="entry name" value="ADH-like_C"/>
</dbReference>
<dbReference type="Gene3D" id="3.90.180.10">
    <property type="entry name" value="Medium-chain alcohol dehydrogenases, catalytic domain"/>
    <property type="match status" value="1"/>
</dbReference>
<gene>
    <name evidence="3" type="ORF">CVV68_12375</name>
</gene>
<comment type="caution">
    <text evidence="3">The sequence shown here is derived from an EMBL/GenBank/DDBJ whole genome shotgun (WGS) entry which is preliminary data.</text>
</comment>